<proteinExistence type="predicted"/>
<dbReference type="InterPro" id="IPR006680">
    <property type="entry name" value="Amidohydro-rel"/>
</dbReference>
<feature type="domain" description="Amidohydrolase-related" evidence="1">
    <location>
        <begin position="76"/>
        <end position="249"/>
    </location>
</feature>
<sequence>MIVDAHVHLPVENGCVSLQQKKERLLHEMAENRVDKCIVISDSCPQSVIGNMDECVELFKDTKQVDVVGGISPFFEFETQLEKIRNYLDQKLIVGIKLFTGHEAFYLTDERLKKVYGLAIRYHVPVLFHSGGSAMQYSDAALVSELAKEYPELKLVCCHCFYPKIEKCRALVNLKNVFFDLSSIADDTQNRLNILKMIREMADIVPERVLFGSDYACCEQRAHIEFVKELHLEKRTESLIFGVNAKRVYLL</sequence>
<comment type="caution">
    <text evidence="2">The sequence shown here is derived from an EMBL/GenBank/DDBJ whole genome shotgun (WGS) entry which is preliminary data.</text>
</comment>
<evidence type="ECO:0000313" key="2">
    <source>
        <dbReference type="EMBL" id="HJG86151.1"/>
    </source>
</evidence>
<dbReference type="RefSeq" id="WP_295369429.1">
    <property type="nucleotide sequence ID" value="NZ_DYUC01000029.1"/>
</dbReference>
<dbReference type="EMBL" id="DYUC01000029">
    <property type="protein sequence ID" value="HJG86151.1"/>
    <property type="molecule type" value="Genomic_DNA"/>
</dbReference>
<dbReference type="InterPro" id="IPR032466">
    <property type="entry name" value="Metal_Hydrolase"/>
</dbReference>
<reference evidence="2" key="2">
    <citation type="submission" date="2021-09" db="EMBL/GenBank/DDBJ databases">
        <authorList>
            <person name="Gilroy R."/>
        </authorList>
    </citation>
    <scope>NUCLEOTIDE SEQUENCE</scope>
    <source>
        <strain evidence="2">CHK179-5677</strain>
    </source>
</reference>
<reference evidence="2" key="1">
    <citation type="journal article" date="2021" name="PeerJ">
        <title>Extensive microbial diversity within the chicken gut microbiome revealed by metagenomics and culture.</title>
        <authorList>
            <person name="Gilroy R."/>
            <person name="Ravi A."/>
            <person name="Getino M."/>
            <person name="Pursley I."/>
            <person name="Horton D.L."/>
            <person name="Alikhan N.F."/>
            <person name="Baker D."/>
            <person name="Gharbi K."/>
            <person name="Hall N."/>
            <person name="Watson M."/>
            <person name="Adriaenssens E.M."/>
            <person name="Foster-Nyarko E."/>
            <person name="Jarju S."/>
            <person name="Secka A."/>
            <person name="Antonio M."/>
            <person name="Oren A."/>
            <person name="Chaudhuri R.R."/>
            <person name="La Ragione R."/>
            <person name="Hildebrand F."/>
            <person name="Pallen M.J."/>
        </authorList>
    </citation>
    <scope>NUCLEOTIDE SEQUENCE</scope>
    <source>
        <strain evidence="2">CHK179-5677</strain>
    </source>
</reference>
<dbReference type="Proteomes" id="UP000760668">
    <property type="component" value="Unassembled WGS sequence"/>
</dbReference>
<name>A0A921SS31_9FIRM</name>
<dbReference type="GO" id="GO:0016787">
    <property type="term" value="F:hydrolase activity"/>
    <property type="evidence" value="ECO:0007669"/>
    <property type="project" value="InterPro"/>
</dbReference>
<dbReference type="Pfam" id="PF04909">
    <property type="entry name" value="Amidohydro_2"/>
    <property type="match status" value="1"/>
</dbReference>
<dbReference type="Gene3D" id="3.20.20.140">
    <property type="entry name" value="Metal-dependent hydrolases"/>
    <property type="match status" value="1"/>
</dbReference>
<dbReference type="AlphaFoldDB" id="A0A921SS31"/>
<gene>
    <name evidence="2" type="ORF">K8V01_03885</name>
</gene>
<protein>
    <submittedName>
        <fullName evidence="2">Amidohydrolase family protein</fullName>
    </submittedName>
</protein>
<organism evidence="2 3">
    <name type="scientific">Pseudoflavonifractor capillosus</name>
    <dbReference type="NCBI Taxonomy" id="106588"/>
    <lineage>
        <taxon>Bacteria</taxon>
        <taxon>Bacillati</taxon>
        <taxon>Bacillota</taxon>
        <taxon>Clostridia</taxon>
        <taxon>Eubacteriales</taxon>
        <taxon>Oscillospiraceae</taxon>
        <taxon>Pseudoflavonifractor</taxon>
    </lineage>
</organism>
<accession>A0A921SS31</accession>
<evidence type="ECO:0000313" key="3">
    <source>
        <dbReference type="Proteomes" id="UP000760668"/>
    </source>
</evidence>
<dbReference type="SUPFAM" id="SSF51556">
    <property type="entry name" value="Metallo-dependent hydrolases"/>
    <property type="match status" value="1"/>
</dbReference>
<evidence type="ECO:0000259" key="1">
    <source>
        <dbReference type="Pfam" id="PF04909"/>
    </source>
</evidence>